<dbReference type="CDD" id="cd03469">
    <property type="entry name" value="Rieske_RO_Alpha_N"/>
    <property type="match status" value="1"/>
</dbReference>
<dbReference type="GO" id="GO:0051213">
    <property type="term" value="F:dioxygenase activity"/>
    <property type="evidence" value="ECO:0007669"/>
    <property type="project" value="UniProtKB-KW"/>
</dbReference>
<keyword evidence="3" id="KW-0479">Metal-binding</keyword>
<dbReference type="Gene3D" id="3.90.380.10">
    <property type="entry name" value="Naphthalene 1,2-dioxygenase Alpha Subunit, Chain A, domain 1"/>
    <property type="match status" value="1"/>
</dbReference>
<evidence type="ECO:0000259" key="7">
    <source>
        <dbReference type="PROSITE" id="PS51296"/>
    </source>
</evidence>
<dbReference type="InterPro" id="IPR017941">
    <property type="entry name" value="Rieske_2Fe-2S"/>
</dbReference>
<dbReference type="PRINTS" id="PR00090">
    <property type="entry name" value="RNGDIOXGNASE"/>
</dbReference>
<dbReference type="SUPFAM" id="SSF55961">
    <property type="entry name" value="Bet v1-like"/>
    <property type="match status" value="1"/>
</dbReference>
<sequence length="390" mass="44175">MLQLPDIFDAQNYARVRSALPEAQTMPHWCYTSPEWHRREIDAIFRPAWHFVGLASMLPSRGSFLTAETLGQPVLLVRSDQGIRAFRNSCRHRGSILLEEAQGTCGGIRCQYHSWVYSLEGKLLRAPGTEESSTFDPERHALTDVRWAELEGLLFVTLDENAPPVDQYFGDFAERVARPYRIAEMACVHRRSYHLASNWKLYVEVDMETLHTKHIHRGSIGEQPVVSPPTSGEWITVFHESDHTPALAPGERHLGFPATPGISGAANRGTHFSVLAPGFFLVTAPDCMWWIQKYPETPTRTRVDVGYCFPRASLDRPDYAEVSARYIRRWDQVVREDDWITEFQQRGLPGSTPGCYTPEEHVVHRLDNWILDRVLGAAGDRTPSAQGVPG</sequence>
<evidence type="ECO:0000256" key="2">
    <source>
        <dbReference type="ARBA" id="ARBA00022714"/>
    </source>
</evidence>
<keyword evidence="4" id="KW-0560">Oxidoreductase</keyword>
<keyword evidence="9" id="KW-1185">Reference proteome</keyword>
<dbReference type="InterPro" id="IPR036922">
    <property type="entry name" value="Rieske_2Fe-2S_sf"/>
</dbReference>
<dbReference type="CDD" id="cd00680">
    <property type="entry name" value="RHO_alpha_C"/>
    <property type="match status" value="1"/>
</dbReference>
<dbReference type="PANTHER" id="PTHR43756:SF5">
    <property type="entry name" value="CHOLINE MONOOXYGENASE, CHLOROPLASTIC"/>
    <property type="match status" value="1"/>
</dbReference>
<dbReference type="RefSeq" id="WP_067588413.1">
    <property type="nucleotide sequence ID" value="NZ_JAAGNC010000138.1"/>
</dbReference>
<dbReference type="Gene3D" id="2.102.10.10">
    <property type="entry name" value="Rieske [2Fe-2S] iron-sulphur domain"/>
    <property type="match status" value="1"/>
</dbReference>
<protein>
    <submittedName>
        <fullName evidence="8">Aromatic ring-hydroxylating dioxygenase subunit alpha</fullName>
    </submittedName>
</protein>
<evidence type="ECO:0000256" key="4">
    <source>
        <dbReference type="ARBA" id="ARBA00023002"/>
    </source>
</evidence>
<keyword evidence="6" id="KW-0411">Iron-sulfur</keyword>
<dbReference type="PROSITE" id="PS51296">
    <property type="entry name" value="RIESKE"/>
    <property type="match status" value="1"/>
</dbReference>
<organism evidence="8 9">
    <name type="scientific">Amycolatopsis rubida</name>
    <dbReference type="NCBI Taxonomy" id="112413"/>
    <lineage>
        <taxon>Bacteria</taxon>
        <taxon>Bacillati</taxon>
        <taxon>Actinomycetota</taxon>
        <taxon>Actinomycetes</taxon>
        <taxon>Pseudonocardiales</taxon>
        <taxon>Pseudonocardiaceae</taxon>
        <taxon>Amycolatopsis</taxon>
    </lineage>
</organism>
<dbReference type="EMBL" id="JAAGNC010000138">
    <property type="protein sequence ID" value="NEC59222.1"/>
    <property type="molecule type" value="Genomic_DNA"/>
</dbReference>
<accession>A0ABX0C181</accession>
<reference evidence="8 9" key="1">
    <citation type="submission" date="2020-01" db="EMBL/GenBank/DDBJ databases">
        <title>Insect and environment-associated Actinomycetes.</title>
        <authorList>
            <person name="Currrie C."/>
            <person name="Chevrette M."/>
            <person name="Carlson C."/>
            <person name="Stubbendieck R."/>
            <person name="Wendt-Pienkowski E."/>
        </authorList>
    </citation>
    <scope>NUCLEOTIDE SEQUENCE [LARGE SCALE GENOMIC DNA]</scope>
    <source>
        <strain evidence="8 9">SID8386</strain>
    </source>
</reference>
<dbReference type="SUPFAM" id="SSF50022">
    <property type="entry name" value="ISP domain"/>
    <property type="match status" value="1"/>
</dbReference>
<keyword evidence="8" id="KW-0223">Dioxygenase</keyword>
<comment type="cofactor">
    <cofactor evidence="1">
        <name>Fe cation</name>
        <dbReference type="ChEBI" id="CHEBI:24875"/>
    </cofactor>
</comment>
<dbReference type="Pfam" id="PF00355">
    <property type="entry name" value="Rieske"/>
    <property type="match status" value="1"/>
</dbReference>
<evidence type="ECO:0000256" key="5">
    <source>
        <dbReference type="ARBA" id="ARBA00023004"/>
    </source>
</evidence>
<evidence type="ECO:0000313" key="9">
    <source>
        <dbReference type="Proteomes" id="UP000470404"/>
    </source>
</evidence>
<proteinExistence type="predicted"/>
<dbReference type="InterPro" id="IPR001663">
    <property type="entry name" value="Rng_hydr_dOase-A"/>
</dbReference>
<evidence type="ECO:0000256" key="6">
    <source>
        <dbReference type="ARBA" id="ARBA00023014"/>
    </source>
</evidence>
<name>A0ABX0C181_9PSEU</name>
<dbReference type="InterPro" id="IPR015879">
    <property type="entry name" value="Ring_hydroxy_dOase_asu_C_dom"/>
</dbReference>
<keyword evidence="2" id="KW-0001">2Fe-2S</keyword>
<dbReference type="Pfam" id="PF00848">
    <property type="entry name" value="Ring_hydroxyl_A"/>
    <property type="match status" value="1"/>
</dbReference>
<dbReference type="Proteomes" id="UP000470404">
    <property type="component" value="Unassembled WGS sequence"/>
</dbReference>
<feature type="domain" description="Rieske" evidence="7">
    <location>
        <begin position="49"/>
        <end position="156"/>
    </location>
</feature>
<keyword evidence="5" id="KW-0408">Iron</keyword>
<dbReference type="PANTHER" id="PTHR43756">
    <property type="entry name" value="CHOLINE MONOOXYGENASE, CHLOROPLASTIC"/>
    <property type="match status" value="1"/>
</dbReference>
<evidence type="ECO:0000313" key="8">
    <source>
        <dbReference type="EMBL" id="NEC59222.1"/>
    </source>
</evidence>
<comment type="caution">
    <text evidence="8">The sequence shown here is derived from an EMBL/GenBank/DDBJ whole genome shotgun (WGS) entry which is preliminary data.</text>
</comment>
<gene>
    <name evidence="8" type="ORF">G3I59_27455</name>
</gene>
<evidence type="ECO:0000256" key="3">
    <source>
        <dbReference type="ARBA" id="ARBA00022723"/>
    </source>
</evidence>
<evidence type="ECO:0000256" key="1">
    <source>
        <dbReference type="ARBA" id="ARBA00001962"/>
    </source>
</evidence>